<proteinExistence type="predicted"/>
<keyword evidence="1" id="KW-0732">Signal</keyword>
<comment type="caution">
    <text evidence="2">The sequence shown here is derived from an EMBL/GenBank/DDBJ whole genome shotgun (WGS) entry which is preliminary data.</text>
</comment>
<sequence length="111" mass="11210">MRILHLSMAASLVLSAVSLSACQTTGQVDTAIQQNLPKVCSALEIAHVAFSAVAATGKIGSKTVAKEAAAYAGVETICADPSHTTVVDAVVKVAQAYAVVTSALQQAKAAQ</sequence>
<protein>
    <submittedName>
        <fullName evidence="2">Cell wall anchor protein</fullName>
    </submittedName>
</protein>
<name>A0A329YLZ1_RHITR</name>
<dbReference type="Proteomes" id="UP000251205">
    <property type="component" value="Unassembled WGS sequence"/>
</dbReference>
<dbReference type="PROSITE" id="PS51257">
    <property type="entry name" value="PROKAR_LIPOPROTEIN"/>
    <property type="match status" value="1"/>
</dbReference>
<organism evidence="2 3">
    <name type="scientific">Rhizobium tropici</name>
    <dbReference type="NCBI Taxonomy" id="398"/>
    <lineage>
        <taxon>Bacteria</taxon>
        <taxon>Pseudomonadati</taxon>
        <taxon>Pseudomonadota</taxon>
        <taxon>Alphaproteobacteria</taxon>
        <taxon>Hyphomicrobiales</taxon>
        <taxon>Rhizobiaceae</taxon>
        <taxon>Rhizobium/Agrobacterium group</taxon>
        <taxon>Rhizobium</taxon>
    </lineage>
</organism>
<reference evidence="2 3" key="1">
    <citation type="submission" date="2018-06" db="EMBL/GenBank/DDBJ databases">
        <title>Whole Genome Sequence of an efficient microsymbiont, Rhizobium tropici.</title>
        <authorList>
            <person name="Srinivasan R."/>
            <person name="Singh H.V."/>
            <person name="Srivastava R."/>
            <person name="Kumari B."/>
            <person name="Radhakrishna A."/>
        </authorList>
    </citation>
    <scope>NUCLEOTIDE SEQUENCE [LARGE SCALE GENOMIC DNA]</scope>
    <source>
        <strain evidence="2 3">IGFRI Rhizo-19</strain>
    </source>
</reference>
<evidence type="ECO:0000313" key="2">
    <source>
        <dbReference type="EMBL" id="RAX42385.1"/>
    </source>
</evidence>
<dbReference type="OrthoDB" id="8402426at2"/>
<feature type="chain" id="PRO_5016291291" evidence="1">
    <location>
        <begin position="22"/>
        <end position="111"/>
    </location>
</feature>
<evidence type="ECO:0000256" key="1">
    <source>
        <dbReference type="SAM" id="SignalP"/>
    </source>
</evidence>
<dbReference type="RefSeq" id="WP_112340871.1">
    <property type="nucleotide sequence ID" value="NZ_QMKK01000022.1"/>
</dbReference>
<dbReference type="EMBL" id="QMKK01000022">
    <property type="protein sequence ID" value="RAX42385.1"/>
    <property type="molecule type" value="Genomic_DNA"/>
</dbReference>
<accession>A0A329YLZ1</accession>
<gene>
    <name evidence="2" type="ORF">DQ393_05965</name>
</gene>
<evidence type="ECO:0000313" key="3">
    <source>
        <dbReference type="Proteomes" id="UP000251205"/>
    </source>
</evidence>
<dbReference type="AlphaFoldDB" id="A0A329YLZ1"/>
<feature type="signal peptide" evidence="1">
    <location>
        <begin position="1"/>
        <end position="21"/>
    </location>
</feature>